<feature type="region of interest" description="Disordered" evidence="3">
    <location>
        <begin position="1"/>
        <end position="116"/>
    </location>
</feature>
<dbReference type="Proteomes" id="UP000813444">
    <property type="component" value="Unassembled WGS sequence"/>
</dbReference>
<dbReference type="PANTHER" id="PTHR37534:SF10">
    <property type="entry name" value="ZN(II)2CYS6 TRANSCRIPTION FACTOR (EUROFUNG)"/>
    <property type="match status" value="1"/>
</dbReference>
<dbReference type="AlphaFoldDB" id="A0A8K0WX80"/>
<evidence type="ECO:0000256" key="3">
    <source>
        <dbReference type="SAM" id="MobiDB-lite"/>
    </source>
</evidence>
<protein>
    <recommendedName>
        <fullName evidence="6">Transcription factor domain-containing protein</fullName>
    </recommendedName>
</protein>
<accession>A0A8K0WX80</accession>
<keyword evidence="5" id="KW-1185">Reference proteome</keyword>
<dbReference type="OrthoDB" id="5278208at2759"/>
<evidence type="ECO:0000313" key="4">
    <source>
        <dbReference type="EMBL" id="KAH7328214.1"/>
    </source>
</evidence>
<feature type="compositionally biased region" description="Polar residues" evidence="3">
    <location>
        <begin position="96"/>
        <end position="116"/>
    </location>
</feature>
<comment type="caution">
    <text evidence="4">The sequence shown here is derived from an EMBL/GenBank/DDBJ whole genome shotgun (WGS) entry which is preliminary data.</text>
</comment>
<evidence type="ECO:0000256" key="1">
    <source>
        <dbReference type="ARBA" id="ARBA00004123"/>
    </source>
</evidence>
<feature type="compositionally biased region" description="Polar residues" evidence="3">
    <location>
        <begin position="29"/>
        <end position="40"/>
    </location>
</feature>
<evidence type="ECO:0008006" key="6">
    <source>
        <dbReference type="Google" id="ProtNLM"/>
    </source>
</evidence>
<dbReference type="GO" id="GO:0005634">
    <property type="term" value="C:nucleus"/>
    <property type="evidence" value="ECO:0007669"/>
    <property type="project" value="UniProtKB-SubCell"/>
</dbReference>
<reference evidence="4" key="1">
    <citation type="journal article" date="2021" name="Nat. Commun.">
        <title>Genetic determinants of endophytism in the Arabidopsis root mycobiome.</title>
        <authorList>
            <person name="Mesny F."/>
            <person name="Miyauchi S."/>
            <person name="Thiergart T."/>
            <person name="Pickel B."/>
            <person name="Atanasova L."/>
            <person name="Karlsson M."/>
            <person name="Huettel B."/>
            <person name="Barry K.W."/>
            <person name="Haridas S."/>
            <person name="Chen C."/>
            <person name="Bauer D."/>
            <person name="Andreopoulos W."/>
            <person name="Pangilinan J."/>
            <person name="LaButti K."/>
            <person name="Riley R."/>
            <person name="Lipzen A."/>
            <person name="Clum A."/>
            <person name="Drula E."/>
            <person name="Henrissat B."/>
            <person name="Kohler A."/>
            <person name="Grigoriev I.V."/>
            <person name="Martin F.M."/>
            <person name="Hacquard S."/>
        </authorList>
    </citation>
    <scope>NUCLEOTIDE SEQUENCE</scope>
    <source>
        <strain evidence="4">MPI-CAGE-CH-0235</strain>
    </source>
</reference>
<sequence>MPSATKRVQFANAVEKATEGQGARPKESVVNSRHTSPMSSNEDEDEHAEPDSKLDPIPDAEEPEAAARRPVARKASRTTGMSFPSHQHSLGRRGSETPSQEGNKSSSPSASTVTTGSFTTAPLQMSEFPATPGGRPDFSHLPLQMQRHLNWFIDNITYHHYCLNLDGDNFFKDILPHVALTDEALLNALVGFSAYHTTLQDPDGKLEDFLQYYNRSVTLLLACLKRKERYSVGTLLTILQLATIEEYFGDWVNLMGHQKAALEVITTMFAPQTIAQTAIGRGCHYWYSRFDTFVGLLGGFPTDLPREYFTAIENFTQAQTAAQPESIRWKIEERAAHLRVITYDMSIIFARGSRGQLSANDFAYEHDQLTKRLEEWRSSWDPALTDPAYLVNDWPRKEPDADDIVNPYEPGLVYEAPLFNSTMMSVEWLSIMLMHKTQVSNVPIQTLFMELSQYAYKILQYFEALEFWPLTPKGVLLNIQSCLSLAALFVPQDKRHQMWLRRKFAIAETQGYIYPLSLRSKVAAHFGDPHCVRWWLPNDEGFSPTIQNIRNFADERNAAAVTVQQESLREVRHLFAKLELAGEGPGNK</sequence>
<evidence type="ECO:0000256" key="2">
    <source>
        <dbReference type="ARBA" id="ARBA00023242"/>
    </source>
</evidence>
<keyword evidence="2" id="KW-0539">Nucleus</keyword>
<gene>
    <name evidence="4" type="ORF">B0I35DRAFT_403620</name>
</gene>
<dbReference type="EMBL" id="JAGPNK010000001">
    <property type="protein sequence ID" value="KAH7328214.1"/>
    <property type="molecule type" value="Genomic_DNA"/>
</dbReference>
<organism evidence="4 5">
    <name type="scientific">Stachybotrys elegans</name>
    <dbReference type="NCBI Taxonomy" id="80388"/>
    <lineage>
        <taxon>Eukaryota</taxon>
        <taxon>Fungi</taxon>
        <taxon>Dikarya</taxon>
        <taxon>Ascomycota</taxon>
        <taxon>Pezizomycotina</taxon>
        <taxon>Sordariomycetes</taxon>
        <taxon>Hypocreomycetidae</taxon>
        <taxon>Hypocreales</taxon>
        <taxon>Stachybotryaceae</taxon>
        <taxon>Stachybotrys</taxon>
    </lineage>
</organism>
<comment type="subcellular location">
    <subcellularLocation>
        <location evidence="1">Nucleus</location>
    </subcellularLocation>
</comment>
<proteinExistence type="predicted"/>
<dbReference type="PANTHER" id="PTHR37534">
    <property type="entry name" value="TRANSCRIPTIONAL ACTIVATOR PROTEIN UGA3"/>
    <property type="match status" value="1"/>
</dbReference>
<feature type="compositionally biased region" description="Polar residues" evidence="3">
    <location>
        <begin position="77"/>
        <end position="88"/>
    </location>
</feature>
<dbReference type="Pfam" id="PF11951">
    <property type="entry name" value="Fungal_trans_2"/>
    <property type="match status" value="1"/>
</dbReference>
<dbReference type="GO" id="GO:0000976">
    <property type="term" value="F:transcription cis-regulatory region binding"/>
    <property type="evidence" value="ECO:0007669"/>
    <property type="project" value="TreeGrafter"/>
</dbReference>
<dbReference type="GO" id="GO:0003700">
    <property type="term" value="F:DNA-binding transcription factor activity"/>
    <property type="evidence" value="ECO:0007669"/>
    <property type="project" value="TreeGrafter"/>
</dbReference>
<dbReference type="GO" id="GO:0045944">
    <property type="term" value="P:positive regulation of transcription by RNA polymerase II"/>
    <property type="evidence" value="ECO:0007669"/>
    <property type="project" value="TreeGrafter"/>
</dbReference>
<evidence type="ECO:0000313" key="5">
    <source>
        <dbReference type="Proteomes" id="UP000813444"/>
    </source>
</evidence>
<name>A0A8K0WX80_9HYPO</name>
<dbReference type="InterPro" id="IPR021858">
    <property type="entry name" value="Fun_TF"/>
</dbReference>